<protein>
    <submittedName>
        <fullName evidence="7">Integrase</fullName>
    </submittedName>
</protein>
<evidence type="ECO:0000259" key="6">
    <source>
        <dbReference type="PROSITE" id="PS51900"/>
    </source>
</evidence>
<evidence type="ECO:0000256" key="1">
    <source>
        <dbReference type="ARBA" id="ARBA00022908"/>
    </source>
</evidence>
<dbReference type="Pfam" id="PF02899">
    <property type="entry name" value="Phage_int_SAM_1"/>
    <property type="match status" value="1"/>
</dbReference>
<proteinExistence type="predicted"/>
<dbReference type="InterPro" id="IPR052925">
    <property type="entry name" value="Phage_Integrase-like_Recomb"/>
</dbReference>
<accession>A0A1R1E6F5</accession>
<reference evidence="7 8" key="1">
    <citation type="submission" date="2016-11" db="EMBL/GenBank/DDBJ databases">
        <title>Paenibacillus species isolates.</title>
        <authorList>
            <person name="Beno S.M."/>
        </authorList>
    </citation>
    <scope>NUCLEOTIDE SEQUENCE [LARGE SCALE GENOMIC DNA]</scope>
    <source>
        <strain evidence="7 8">FSL R5-0378</strain>
    </source>
</reference>
<dbReference type="InterPro" id="IPR044068">
    <property type="entry name" value="CB"/>
</dbReference>
<dbReference type="SUPFAM" id="SSF47823">
    <property type="entry name" value="lambda integrase-like, N-terminal domain"/>
    <property type="match status" value="1"/>
</dbReference>
<dbReference type="Proteomes" id="UP000187172">
    <property type="component" value="Unassembled WGS sequence"/>
</dbReference>
<dbReference type="Gene3D" id="1.10.443.10">
    <property type="entry name" value="Intergrase catalytic core"/>
    <property type="match status" value="1"/>
</dbReference>
<evidence type="ECO:0000256" key="3">
    <source>
        <dbReference type="ARBA" id="ARBA00023172"/>
    </source>
</evidence>
<comment type="caution">
    <text evidence="7">The sequence shown here is derived from an EMBL/GenBank/DDBJ whole genome shotgun (WGS) entry which is preliminary data.</text>
</comment>
<dbReference type="PROSITE" id="PS51900">
    <property type="entry name" value="CB"/>
    <property type="match status" value="1"/>
</dbReference>
<dbReference type="RefSeq" id="WP_076176386.1">
    <property type="nucleotide sequence ID" value="NZ_MRTP01000018.1"/>
</dbReference>
<dbReference type="STRING" id="297318.BK138_32280"/>
<evidence type="ECO:0000313" key="8">
    <source>
        <dbReference type="Proteomes" id="UP000187172"/>
    </source>
</evidence>
<dbReference type="GO" id="GO:0015074">
    <property type="term" value="P:DNA integration"/>
    <property type="evidence" value="ECO:0007669"/>
    <property type="project" value="UniProtKB-KW"/>
</dbReference>
<organism evidence="7 8">
    <name type="scientific">Paenibacillus rhizosphaerae</name>
    <dbReference type="NCBI Taxonomy" id="297318"/>
    <lineage>
        <taxon>Bacteria</taxon>
        <taxon>Bacillati</taxon>
        <taxon>Bacillota</taxon>
        <taxon>Bacilli</taxon>
        <taxon>Bacillales</taxon>
        <taxon>Paenibacillaceae</taxon>
        <taxon>Paenibacillus</taxon>
    </lineage>
</organism>
<dbReference type="PANTHER" id="PTHR34605">
    <property type="entry name" value="PHAGE_INTEGRASE DOMAIN-CONTAINING PROTEIN"/>
    <property type="match status" value="1"/>
</dbReference>
<keyword evidence="2 4" id="KW-0238">DNA-binding</keyword>
<dbReference type="InterPro" id="IPR002104">
    <property type="entry name" value="Integrase_catalytic"/>
</dbReference>
<name>A0A1R1E6F5_9BACL</name>
<dbReference type="Gene3D" id="1.10.150.130">
    <property type="match status" value="1"/>
</dbReference>
<dbReference type="EMBL" id="MRTP01000018">
    <property type="protein sequence ID" value="OMF47312.1"/>
    <property type="molecule type" value="Genomic_DNA"/>
</dbReference>
<keyword evidence="8" id="KW-1185">Reference proteome</keyword>
<dbReference type="SUPFAM" id="SSF56349">
    <property type="entry name" value="DNA breaking-rejoining enzymes"/>
    <property type="match status" value="1"/>
</dbReference>
<dbReference type="InterPro" id="IPR004107">
    <property type="entry name" value="Integrase_SAM-like_N"/>
</dbReference>
<dbReference type="Pfam" id="PF00589">
    <property type="entry name" value="Phage_integrase"/>
    <property type="match status" value="1"/>
</dbReference>
<keyword evidence="1" id="KW-0229">DNA integration</keyword>
<evidence type="ECO:0000313" key="7">
    <source>
        <dbReference type="EMBL" id="OMF47312.1"/>
    </source>
</evidence>
<gene>
    <name evidence="7" type="ORF">BK138_32280</name>
</gene>
<dbReference type="AlphaFoldDB" id="A0A1R1E6F5"/>
<dbReference type="InterPro" id="IPR011010">
    <property type="entry name" value="DNA_brk_join_enz"/>
</dbReference>
<dbReference type="InterPro" id="IPR010998">
    <property type="entry name" value="Integrase_recombinase_N"/>
</dbReference>
<evidence type="ECO:0000256" key="2">
    <source>
        <dbReference type="ARBA" id="ARBA00023125"/>
    </source>
</evidence>
<feature type="domain" description="Core-binding (CB)" evidence="6">
    <location>
        <begin position="14"/>
        <end position="94"/>
    </location>
</feature>
<dbReference type="InterPro" id="IPR013762">
    <property type="entry name" value="Integrase-like_cat_sf"/>
</dbReference>
<evidence type="ECO:0000259" key="5">
    <source>
        <dbReference type="PROSITE" id="PS51898"/>
    </source>
</evidence>
<feature type="domain" description="Tyr recombinase" evidence="5">
    <location>
        <begin position="119"/>
        <end position="314"/>
    </location>
</feature>
<keyword evidence="3" id="KW-0233">DNA recombination</keyword>
<dbReference type="GO" id="GO:0003677">
    <property type="term" value="F:DNA binding"/>
    <property type="evidence" value="ECO:0007669"/>
    <property type="project" value="UniProtKB-UniRule"/>
</dbReference>
<dbReference type="PANTHER" id="PTHR34605:SF4">
    <property type="entry name" value="DNA ADENINE METHYLTRANSFERASE"/>
    <property type="match status" value="1"/>
</dbReference>
<dbReference type="CDD" id="cd00799">
    <property type="entry name" value="INT_Cre_C"/>
    <property type="match status" value="1"/>
</dbReference>
<evidence type="ECO:0000256" key="4">
    <source>
        <dbReference type="PROSITE-ProRule" id="PRU01248"/>
    </source>
</evidence>
<sequence length="318" mass="35205">MKEDQLSVSDKFPAELISIAENYIEQARAENTVMANKSDWSMFEKWCDESNLVPLPATDQCIAIYLAYLASSGNKASTIRRKLSSIKGAHLAAGFSDPTGVNVKHVWAGIRRQHGTKENGKKPVEIELLKQMLREIPDNLGGVRDKAILLIGFAGALRRSEIVALDVGDITLDPNGLIVQIHHSKTDPESKGELVGIPYGKNKDTCPVQAYLQWLKVLNGREGALFRPIDRHGNIKPSRLSDKAVSLIVKKYIEAIGLESNEYSGHSLRAGFATTAASLGKSERLIMKQTRHLSEKMVRRYIRMNSIFRDNTAGEIGL</sequence>
<dbReference type="GO" id="GO:0006310">
    <property type="term" value="P:DNA recombination"/>
    <property type="evidence" value="ECO:0007669"/>
    <property type="project" value="UniProtKB-KW"/>
</dbReference>
<dbReference type="PROSITE" id="PS51898">
    <property type="entry name" value="TYR_RECOMBINASE"/>
    <property type="match status" value="1"/>
</dbReference>